<name>A0ABX0JQY3_9PROT</name>
<dbReference type="PANTHER" id="PTHR21363:SF0">
    <property type="entry name" value="PREPHENATE DEHYDROGENASE [NADP(+)]"/>
    <property type="match status" value="1"/>
</dbReference>
<reference evidence="3 4" key="1">
    <citation type="journal article" date="2020" name="Int. J. Syst. Evol. Microbiol.">
        <title>Novel acetic acid bacteria from cider fermentations: Acetobacter conturbans sp. nov. and Acetobacter fallax sp. nov.</title>
        <authorList>
            <person name="Sombolestani A.S."/>
            <person name="Cleenwerck I."/>
            <person name="Cnockaert M."/>
            <person name="Borremans W."/>
            <person name="Wieme A.D."/>
            <person name="De Vuyst L."/>
            <person name="Vandamme P."/>
        </authorList>
    </citation>
    <scope>NUCLEOTIDE SEQUENCE [LARGE SCALE GENOMIC DNA]</scope>
    <source>
        <strain evidence="3 4">LMG 30640</strain>
    </source>
</reference>
<feature type="domain" description="Prephenate/arogenate dehydrogenase" evidence="2">
    <location>
        <begin position="9"/>
        <end position="272"/>
    </location>
</feature>
<dbReference type="SUPFAM" id="SSF51735">
    <property type="entry name" value="NAD(P)-binding Rossmann-fold domains"/>
    <property type="match status" value="1"/>
</dbReference>
<proteinExistence type="predicted"/>
<dbReference type="InterPro" id="IPR008927">
    <property type="entry name" value="6-PGluconate_DH-like_C_sf"/>
</dbReference>
<dbReference type="InterPro" id="IPR003099">
    <property type="entry name" value="Prephen_DH"/>
</dbReference>
<dbReference type="RefSeq" id="WP_173583601.1">
    <property type="nucleotide sequence ID" value="NZ_WOTB01000013.1"/>
</dbReference>
<dbReference type="InterPro" id="IPR050812">
    <property type="entry name" value="Preph/Arog_dehydrog"/>
</dbReference>
<sequence length="272" mass="29168">MTVSDREDGRVGVVGFDAFGQLIAGLVRPYHEVAVYDPDAGRKVDAERVGAKFLALAEVAGCRIVVFAVPMASVAEVVRRIAPMLRPGALVLDVGSVKVLPAAAILRELPEHVDIIATHPLFGPQSARRGLVGARIVLCPVRGRYGHLALFLRRELGLRVIVTSPEGHNREMAVTQGLTHWLARALVGMEASEPALSVRLTTASFDLIREAVGMVRYDSPAVYEAIGALNPFAAEVRRDFMNAAAVLDRELKARAGLAGIREEDAQPAGVCP</sequence>
<protein>
    <submittedName>
        <fullName evidence="3">Prephenate dehydrogenase/arogenate dehydrogenase family protein</fullName>
    </submittedName>
</protein>
<dbReference type="Pfam" id="PF02153">
    <property type="entry name" value="PDH_N"/>
    <property type="match status" value="1"/>
</dbReference>
<dbReference type="InterPro" id="IPR046825">
    <property type="entry name" value="PDH_C"/>
</dbReference>
<organism evidence="3 4">
    <name type="scientific">Acetobacter musti</name>
    <dbReference type="NCBI Taxonomy" id="864732"/>
    <lineage>
        <taxon>Bacteria</taxon>
        <taxon>Pseudomonadati</taxon>
        <taxon>Pseudomonadota</taxon>
        <taxon>Alphaproteobacteria</taxon>
        <taxon>Acetobacterales</taxon>
        <taxon>Acetobacteraceae</taxon>
        <taxon>Acetobacter</taxon>
    </lineage>
</organism>
<dbReference type="SUPFAM" id="SSF48179">
    <property type="entry name" value="6-phosphogluconate dehydrogenase C-terminal domain-like"/>
    <property type="match status" value="1"/>
</dbReference>
<evidence type="ECO:0000256" key="1">
    <source>
        <dbReference type="ARBA" id="ARBA00023002"/>
    </source>
</evidence>
<accession>A0ABX0JQY3</accession>
<evidence type="ECO:0000313" key="3">
    <source>
        <dbReference type="EMBL" id="NHN85227.1"/>
    </source>
</evidence>
<dbReference type="PROSITE" id="PS51176">
    <property type="entry name" value="PDH_ADH"/>
    <property type="match status" value="1"/>
</dbReference>
<evidence type="ECO:0000259" key="2">
    <source>
        <dbReference type="PROSITE" id="PS51176"/>
    </source>
</evidence>
<evidence type="ECO:0000313" key="4">
    <source>
        <dbReference type="Proteomes" id="UP000635278"/>
    </source>
</evidence>
<dbReference type="Gene3D" id="3.40.50.720">
    <property type="entry name" value="NAD(P)-binding Rossmann-like Domain"/>
    <property type="match status" value="1"/>
</dbReference>
<dbReference type="PANTHER" id="PTHR21363">
    <property type="entry name" value="PREPHENATE DEHYDROGENASE"/>
    <property type="match status" value="1"/>
</dbReference>
<comment type="caution">
    <text evidence="3">The sequence shown here is derived from an EMBL/GenBank/DDBJ whole genome shotgun (WGS) entry which is preliminary data.</text>
</comment>
<gene>
    <name evidence="3" type="ORF">GOB93_11320</name>
</gene>
<keyword evidence="1" id="KW-0560">Oxidoreductase</keyword>
<dbReference type="Proteomes" id="UP000635278">
    <property type="component" value="Unassembled WGS sequence"/>
</dbReference>
<dbReference type="InterPro" id="IPR036291">
    <property type="entry name" value="NAD(P)-bd_dom_sf"/>
</dbReference>
<dbReference type="Pfam" id="PF20463">
    <property type="entry name" value="PDH_C"/>
    <property type="match status" value="1"/>
</dbReference>
<dbReference type="EMBL" id="WOTB01000013">
    <property type="protein sequence ID" value="NHN85227.1"/>
    <property type="molecule type" value="Genomic_DNA"/>
</dbReference>
<dbReference type="InterPro" id="IPR046826">
    <property type="entry name" value="PDH_N"/>
</dbReference>
<keyword evidence="4" id="KW-1185">Reference proteome</keyword>